<comment type="similarity">
    <text evidence="1">Belongs to the protein-tyrosine phosphatase family. Non-receptor class myotubularin subfamily.</text>
</comment>
<dbReference type="InterPro" id="IPR010569">
    <property type="entry name" value="Myotubularin-like_Pase_dom"/>
</dbReference>
<dbReference type="Gene3D" id="2.30.29.30">
    <property type="entry name" value="Pleckstrin-homology domain (PH domain)/Phosphotyrosine-binding domain (PTB)"/>
    <property type="match status" value="1"/>
</dbReference>
<dbReference type="PANTHER" id="PTHR10807">
    <property type="entry name" value="MYOTUBULARIN-RELATED"/>
    <property type="match status" value="1"/>
</dbReference>
<evidence type="ECO:0000313" key="11">
    <source>
        <dbReference type="Proteomes" id="UP001176961"/>
    </source>
</evidence>
<evidence type="ECO:0000259" key="9">
    <source>
        <dbReference type="PROSITE" id="PS51339"/>
    </source>
</evidence>
<dbReference type="GO" id="GO:0016020">
    <property type="term" value="C:membrane"/>
    <property type="evidence" value="ECO:0007669"/>
    <property type="project" value="TreeGrafter"/>
</dbReference>
<dbReference type="Gene3D" id="3.40.50.11500">
    <property type="match status" value="1"/>
</dbReference>
<dbReference type="SUPFAM" id="SSF57889">
    <property type="entry name" value="Cysteine-rich domain"/>
    <property type="match status" value="1"/>
</dbReference>
<feature type="domain" description="Myotubularin phosphatase" evidence="9">
    <location>
        <begin position="1114"/>
        <end position="1624"/>
    </location>
</feature>
<evidence type="ECO:0000259" key="7">
    <source>
        <dbReference type="PROSITE" id="PS50081"/>
    </source>
</evidence>
<dbReference type="Pfam" id="PF03456">
    <property type="entry name" value="uDENN"/>
    <property type="match status" value="1"/>
</dbReference>
<dbReference type="PANTHER" id="PTHR10807:SF109">
    <property type="entry name" value="SET DOMAIN BINDING FACTOR, ISOFORM A"/>
    <property type="match status" value="1"/>
</dbReference>
<dbReference type="Proteomes" id="UP001176961">
    <property type="component" value="Unassembled WGS sequence"/>
</dbReference>
<protein>
    <submittedName>
        <fullName evidence="10">Uncharacterized protein</fullName>
    </submittedName>
</protein>
<dbReference type="InterPro" id="IPR002219">
    <property type="entry name" value="PKC_DAG/PE"/>
</dbReference>
<reference evidence="10" key="1">
    <citation type="submission" date="2023-07" db="EMBL/GenBank/DDBJ databases">
        <authorList>
            <consortium name="CYATHOMIX"/>
        </authorList>
    </citation>
    <scope>NUCLEOTIDE SEQUENCE</scope>
    <source>
        <strain evidence="10">N/A</strain>
    </source>
</reference>
<dbReference type="GO" id="GO:0005737">
    <property type="term" value="C:cytoplasm"/>
    <property type="evidence" value="ECO:0007669"/>
    <property type="project" value="TreeGrafter"/>
</dbReference>
<dbReference type="SMART" id="SM00109">
    <property type="entry name" value="C1"/>
    <property type="match status" value="1"/>
</dbReference>
<dbReference type="Pfam" id="PF02893">
    <property type="entry name" value="GRAM"/>
    <property type="match status" value="1"/>
</dbReference>
<gene>
    <name evidence="10" type="ORF">CYNAS_LOCUS21343</name>
</gene>
<dbReference type="CDD" id="cd00029">
    <property type="entry name" value="C1"/>
    <property type="match status" value="1"/>
</dbReference>
<feature type="region of interest" description="Disordered" evidence="5">
    <location>
        <begin position="1062"/>
        <end position="1094"/>
    </location>
</feature>
<dbReference type="InterPro" id="IPR029021">
    <property type="entry name" value="Prot-tyrosine_phosphatase-like"/>
</dbReference>
<dbReference type="PROSITE" id="PS50003">
    <property type="entry name" value="PH_DOMAIN"/>
    <property type="match status" value="1"/>
</dbReference>
<feature type="domain" description="Phorbol-ester/DAG-type" evidence="7">
    <location>
        <begin position="1767"/>
        <end position="1820"/>
    </location>
</feature>
<evidence type="ECO:0000256" key="3">
    <source>
        <dbReference type="ARBA" id="ARBA00022723"/>
    </source>
</evidence>
<keyword evidence="2" id="KW-0597">Phosphoprotein</keyword>
<feature type="domain" description="PH" evidence="6">
    <location>
        <begin position="1884"/>
        <end position="1980"/>
    </location>
</feature>
<dbReference type="InterPro" id="IPR030564">
    <property type="entry name" value="Myotubularin"/>
</dbReference>
<evidence type="ECO:0000256" key="1">
    <source>
        <dbReference type="ARBA" id="ARBA00007471"/>
    </source>
</evidence>
<dbReference type="Gene3D" id="3.30.450.200">
    <property type="match status" value="1"/>
</dbReference>
<evidence type="ECO:0000256" key="4">
    <source>
        <dbReference type="ARBA" id="ARBA00022833"/>
    </source>
</evidence>
<dbReference type="SUPFAM" id="SSF52799">
    <property type="entry name" value="(Phosphotyrosine protein) phosphatases II"/>
    <property type="match status" value="1"/>
</dbReference>
<comment type="caution">
    <text evidence="10">The sequence shown here is derived from an EMBL/GenBank/DDBJ whole genome shotgun (WGS) entry which is preliminary data.</text>
</comment>
<dbReference type="Pfam" id="PF00169">
    <property type="entry name" value="PH"/>
    <property type="match status" value="1"/>
</dbReference>
<accession>A0AA36HFN6</accession>
<keyword evidence="3" id="KW-0479">Metal-binding</keyword>
<dbReference type="SMART" id="SM00800">
    <property type="entry name" value="uDENN"/>
    <property type="match status" value="1"/>
</dbReference>
<dbReference type="InterPro" id="IPR005113">
    <property type="entry name" value="uDENN_dom"/>
</dbReference>
<dbReference type="SUPFAM" id="SSF50729">
    <property type="entry name" value="PH domain-like"/>
    <property type="match status" value="2"/>
</dbReference>
<evidence type="ECO:0000256" key="2">
    <source>
        <dbReference type="ARBA" id="ARBA00022553"/>
    </source>
</evidence>
<evidence type="ECO:0000259" key="6">
    <source>
        <dbReference type="PROSITE" id="PS50003"/>
    </source>
</evidence>
<dbReference type="PROSITE" id="PS50211">
    <property type="entry name" value="DENN"/>
    <property type="match status" value="1"/>
</dbReference>
<dbReference type="InterPro" id="IPR005112">
    <property type="entry name" value="dDENN_dom"/>
</dbReference>
<dbReference type="Gene3D" id="3.30.60.20">
    <property type="match status" value="1"/>
</dbReference>
<evidence type="ECO:0000259" key="8">
    <source>
        <dbReference type="PROSITE" id="PS50211"/>
    </source>
</evidence>
<name>A0AA36HFN6_CYLNA</name>
<dbReference type="InterPro" id="IPR046349">
    <property type="entry name" value="C1-like_sf"/>
</dbReference>
<feature type="region of interest" description="Disordered" evidence="5">
    <location>
        <begin position="1833"/>
        <end position="1853"/>
    </location>
</feature>
<dbReference type="InterPro" id="IPR011993">
    <property type="entry name" value="PH-like_dom_sf"/>
</dbReference>
<dbReference type="InterPro" id="IPR004182">
    <property type="entry name" value="GRAM"/>
</dbReference>
<dbReference type="Pfam" id="PF12335">
    <property type="entry name" value="SBF2"/>
    <property type="match status" value="1"/>
</dbReference>
<dbReference type="GO" id="GO:0046872">
    <property type="term" value="F:metal ion binding"/>
    <property type="evidence" value="ECO:0007669"/>
    <property type="project" value="UniProtKB-KW"/>
</dbReference>
<dbReference type="Pfam" id="PF06602">
    <property type="entry name" value="Myotub-related"/>
    <property type="match status" value="1"/>
</dbReference>
<dbReference type="SMART" id="SM00568">
    <property type="entry name" value="GRAM"/>
    <property type="match status" value="1"/>
</dbReference>
<dbReference type="Pfam" id="PF00130">
    <property type="entry name" value="C1_1"/>
    <property type="match status" value="1"/>
</dbReference>
<dbReference type="GO" id="GO:0005085">
    <property type="term" value="F:guanyl-nucleotide exchange factor activity"/>
    <property type="evidence" value="ECO:0007669"/>
    <property type="project" value="TreeGrafter"/>
</dbReference>
<feature type="domain" description="UDENN" evidence="8">
    <location>
        <begin position="16"/>
        <end position="425"/>
    </location>
</feature>
<organism evidence="10 11">
    <name type="scientific">Cylicocyclus nassatus</name>
    <name type="common">Nematode worm</name>
    <dbReference type="NCBI Taxonomy" id="53992"/>
    <lineage>
        <taxon>Eukaryota</taxon>
        <taxon>Metazoa</taxon>
        <taxon>Ecdysozoa</taxon>
        <taxon>Nematoda</taxon>
        <taxon>Chromadorea</taxon>
        <taxon>Rhabditida</taxon>
        <taxon>Rhabditina</taxon>
        <taxon>Rhabditomorpha</taxon>
        <taxon>Strongyloidea</taxon>
        <taxon>Strongylidae</taxon>
        <taxon>Cylicocyclus</taxon>
    </lineage>
</organism>
<keyword evidence="4" id="KW-0862">Zinc</keyword>
<sequence length="1981" mass="222195">MSVSEVERQCTPRLADYFVELQLDETQIRHGSSVGMVTRRLPSNEWPDVPFPNSISMFCVPHGWSLAHKQLDPTFFVCTLTDLMGAHQYACCLQVYEPCVGSPDEDCEDIYHPSSATFRPRVYVILSRYPYFDLFRACLHRIYLAIQNDVSMAEVMIATIVSKILLIGRTPISFSMGGERVSVQPILQRRVPLTGDRVARFARCLGSIHNLLTVVRAVLCDAKIILHSSSQQRLSDSAYAIKSIIFPFEYTYTFVTALPELLLEYLESPTPYLMGVLSQVREKLPNVDAVVVDLDTGEVRLPVNNQLAELPSPFRERLITRLQRVLSPELSTADFAIPAALPPPLEPHLLDKEIRACFVLFFSELLYGYRACLELVRLHRHPLIVFHKAAFMGMRHLTSPLLHDLIEGQMFQLFVATRGLPFRECDIFDDIVCTATIEGDDLDNSDEKQRLSKISSSLFVNEKQESIMTTTPTLAKRASLALSNGVHFSHDEATLRPLSNDKVNALIEKNRLLWSLDDPGRLQPKEVPVPEKLNLYEEHIGANSRRLLVLSACIDAIFDNRMSEARKMMCAVELSLRVVAARVALCRHLASAAVPVTRAMLQPAQFELVVRLLNCALEHESDDDEHGIAYACLHLGNMYCRRLSQGVQQYAYTCIQDHSVWSNQRFWETAFFHDVHELMRRHYGKIHDSGMPLSGKSPYDMWNLLEEPTAMAVSAARLSNLSEYSEEELKKCSEEEESIVYGQAKHYVNLMIYLRVPLDASRLRRIDKNDLELRGTSRALRDTDSYSCSDGESGFIENVNDGDLGNVVVTWISRVIDRICSAAGLDPRLTEQLTQVIPGFVAVHIDNLEQVHAESRKLAPPPKSKLLTPVLLTPCERIIVGGLRCVLLPEGRPANTENPDNNVNLLPAEGALFLTNYRIIFKGRPTNPFLTDMVVVRSVPVMTLTKEKSIGDQSLQAAGQLHGISSKIASGLHDGLQMRTACFQLLKVAFDEEVTGDEVEAFTKSLSSQRWPSVLPHTLFAYNTVSHLLTSTLPSGPKSKYSTIRELKKTIARFPKNTMTRRRVDSVNKWPPSPLATPALRSSSQSSKNDTLANNSDYLDLSDIPEIINPLSAPDMHRHHLCDYERLRLRGIDSIFRISYANAHYDIVKTYPYAFVVPSSVGDDAFLKIAKGFKHGRFPVITWTNENGALLIRGSGLTQSNVVQKFKKANILHGSESVSTLGGSRMTLVSKDSGEAGPLHSVEYQEHYLARLAHVSPSGNGDLGGTTGSLASLISLDSLLTADGMSSVATGTPDARRRNQGSDLAKHYATSIRSSGGKPGSRASMINSNVPWTIASSYSERQSQKTLQYAIGSLTRKNLYILVEKGHSKIFRGDKNVEFIPISFPTTHQMKVSFKKLLRVMRPSVPFMDSSSSTFYRSLEESEWLQLISSLLSLSTSIASIVNMQNSSVALCIEEGWDTTCQLVSLAELMLDPFYRTINGFQILIEKEWLAFGHRFSHRANHTISSQNSGITPVFLIFLDAVHQLLEQFPGAFEFNDFFLRFLAYHSQSAFFRTFLLDCESERVHLEQLVPETAEGHRGCIWLYIKEKTRRNTIFHNLLYSRDGQSVLLPASSVAALGIWAFYSEETLSHGSPYDIDLAEAELAEREEERFAHSGEGVTTGSTAARIIDSTITSQDLKREDGITFLLQTNDRLNPLDKPSAGGWLATWQAVEEKMTLKEDEDQEEKEEKHDWDWQVRRLLMKRAAVRLLLRGVTSRSAANQKNVSRNHVFEHYGASGAQPSECALCRFPLYGTVVRTGQRCRQCGVIAHDKCIVNITWPCDSRVAAVLPRTIPEQSLPPTPSKSVEPPQSTVVRSETMLSDIGEANNGRTLTMGHGAVSSSRAAPLHQGYLSKKGAKFKLWAPRWFELEANSHKMYYYESEHDMECRGYIDLCDVGSVEVENNGNKAILELRTKKRAYSLLAESRLVAETWKEKIEMVLRE</sequence>
<dbReference type="PROSITE" id="PS50081">
    <property type="entry name" value="ZF_DAG_PE_2"/>
    <property type="match status" value="1"/>
</dbReference>
<dbReference type="Pfam" id="PF02141">
    <property type="entry name" value="DENN"/>
    <property type="match status" value="1"/>
</dbReference>
<dbReference type="PROSITE" id="PS51339">
    <property type="entry name" value="PPASE_MYOTUBULARIN"/>
    <property type="match status" value="1"/>
</dbReference>
<dbReference type="EMBL" id="CATQJL010000326">
    <property type="protein sequence ID" value="CAJ0609360.1"/>
    <property type="molecule type" value="Genomic_DNA"/>
</dbReference>
<dbReference type="InterPro" id="IPR001194">
    <property type="entry name" value="cDENN_dom"/>
</dbReference>
<dbReference type="SMART" id="SM00799">
    <property type="entry name" value="DENN"/>
    <property type="match status" value="1"/>
</dbReference>
<dbReference type="InterPro" id="IPR043153">
    <property type="entry name" value="DENN_C"/>
</dbReference>
<proteinExistence type="inferred from homology"/>
<evidence type="ECO:0000313" key="10">
    <source>
        <dbReference type="EMBL" id="CAJ0609360.1"/>
    </source>
</evidence>
<keyword evidence="11" id="KW-1185">Reference proteome</keyword>
<dbReference type="SMART" id="SM00233">
    <property type="entry name" value="PH"/>
    <property type="match status" value="1"/>
</dbReference>
<dbReference type="SMART" id="SM00801">
    <property type="entry name" value="dDENN"/>
    <property type="match status" value="1"/>
</dbReference>
<dbReference type="InterPro" id="IPR001849">
    <property type="entry name" value="PH_domain"/>
</dbReference>
<feature type="compositionally biased region" description="Polar residues" evidence="5">
    <location>
        <begin position="1080"/>
        <end position="1094"/>
    </location>
</feature>
<dbReference type="InterPro" id="IPR022096">
    <property type="entry name" value="SBF1/SBF2"/>
</dbReference>
<dbReference type="InterPro" id="IPR037516">
    <property type="entry name" value="Tripartite_DENN"/>
</dbReference>
<evidence type="ECO:0000256" key="5">
    <source>
        <dbReference type="SAM" id="MobiDB-lite"/>
    </source>
</evidence>